<dbReference type="Proteomes" id="UP000007879">
    <property type="component" value="Unassembled WGS sequence"/>
</dbReference>
<evidence type="ECO:0000256" key="1">
    <source>
        <dbReference type="SAM" id="MobiDB-lite"/>
    </source>
</evidence>
<dbReference type="KEGG" id="aqu:109591876"/>
<feature type="compositionally biased region" description="Polar residues" evidence="1">
    <location>
        <begin position="56"/>
        <end position="66"/>
    </location>
</feature>
<feature type="region of interest" description="Disordered" evidence="1">
    <location>
        <begin position="14"/>
        <end position="33"/>
    </location>
</feature>
<organism evidence="2 3">
    <name type="scientific">Amphimedon queenslandica</name>
    <name type="common">Sponge</name>
    <dbReference type="NCBI Taxonomy" id="400682"/>
    <lineage>
        <taxon>Eukaryota</taxon>
        <taxon>Metazoa</taxon>
        <taxon>Porifera</taxon>
        <taxon>Demospongiae</taxon>
        <taxon>Heteroscleromorpha</taxon>
        <taxon>Haplosclerida</taxon>
        <taxon>Niphatidae</taxon>
        <taxon>Amphimedon</taxon>
    </lineage>
</organism>
<feature type="region of interest" description="Disordered" evidence="1">
    <location>
        <begin position="41"/>
        <end position="77"/>
    </location>
</feature>
<evidence type="ECO:0000313" key="3">
    <source>
        <dbReference type="Proteomes" id="UP000007879"/>
    </source>
</evidence>
<dbReference type="RefSeq" id="XP_019863043.1">
    <property type="nucleotide sequence ID" value="XM_020007484.1"/>
</dbReference>
<accession>A0AAN0K1M3</accession>
<dbReference type="GeneID" id="109591876"/>
<evidence type="ECO:0000313" key="2">
    <source>
        <dbReference type="EnsemblMetazoa" id="XP_019863043.1"/>
    </source>
</evidence>
<protein>
    <recommendedName>
        <fullName evidence="4">YIP1 family member 3</fullName>
    </recommendedName>
</protein>
<proteinExistence type="predicted"/>
<dbReference type="AlphaFoldDB" id="A0AAN0K1M3"/>
<evidence type="ECO:0008006" key="4">
    <source>
        <dbReference type="Google" id="ProtNLM"/>
    </source>
</evidence>
<name>A0AAN0K1M3_AMPQE</name>
<feature type="compositionally biased region" description="Basic and acidic residues" evidence="1">
    <location>
        <begin position="23"/>
        <end position="32"/>
    </location>
</feature>
<reference evidence="3" key="1">
    <citation type="journal article" date="2010" name="Nature">
        <title>The Amphimedon queenslandica genome and the evolution of animal complexity.</title>
        <authorList>
            <person name="Srivastava M."/>
            <person name="Simakov O."/>
            <person name="Chapman J."/>
            <person name="Fahey B."/>
            <person name="Gauthier M.E."/>
            <person name="Mitros T."/>
            <person name="Richards G.S."/>
            <person name="Conaco C."/>
            <person name="Dacre M."/>
            <person name="Hellsten U."/>
            <person name="Larroux C."/>
            <person name="Putnam N.H."/>
            <person name="Stanke M."/>
            <person name="Adamska M."/>
            <person name="Darling A."/>
            <person name="Degnan S.M."/>
            <person name="Oakley T.H."/>
            <person name="Plachetzki D.C."/>
            <person name="Zhai Y."/>
            <person name="Adamski M."/>
            <person name="Calcino A."/>
            <person name="Cummins S.F."/>
            <person name="Goodstein D.M."/>
            <person name="Harris C."/>
            <person name="Jackson D.J."/>
            <person name="Leys S.P."/>
            <person name="Shu S."/>
            <person name="Woodcroft B.J."/>
            <person name="Vervoort M."/>
            <person name="Kosik K.S."/>
            <person name="Manning G."/>
            <person name="Degnan B.M."/>
            <person name="Rokhsar D.S."/>
        </authorList>
    </citation>
    <scope>NUCLEOTIDE SEQUENCE [LARGE SCALE GENOMIC DNA]</scope>
</reference>
<dbReference type="EnsemblMetazoa" id="XM_020007484.1">
    <property type="protein sequence ID" value="XP_019863043.1"/>
    <property type="gene ID" value="LOC109591876"/>
</dbReference>
<keyword evidence="3" id="KW-1185">Reference proteome</keyword>
<sequence length="141" mass="15786">MTYSPTLKRRGLINMADLEEEQDSKGPEKAEQDWYIDIGEGQEQASGTNVIPPLETNISPESTNESRGGGGDGLLTDDLRSQLSKEMAGHLWQAGKQSTQRFINTYAHIDVLRPYFDVEPSQFRDRLIYSFIPNVKVGAPQ</sequence>
<reference evidence="2" key="2">
    <citation type="submission" date="2024-06" db="UniProtKB">
        <authorList>
            <consortium name="EnsemblMetazoa"/>
        </authorList>
    </citation>
    <scope>IDENTIFICATION</scope>
</reference>